<sequence length="99" mass="11244">MLAKGRTLPPTSSARNPPDASFEAYIQQSVPFHYRVPSSSLPRKDNWNWRERKSGDKAEFSNLGKREFPSALNIFGESADLFSNRVLSYDTEVWGSYAN</sequence>
<gene>
    <name evidence="1" type="ORF">CEXT_709071</name>
</gene>
<name>A0AAV4VMI9_CAEEX</name>
<accession>A0AAV4VMI9</accession>
<keyword evidence="2" id="KW-1185">Reference proteome</keyword>
<proteinExistence type="predicted"/>
<reference evidence="1 2" key="1">
    <citation type="submission" date="2021-06" db="EMBL/GenBank/DDBJ databases">
        <title>Caerostris extrusa draft genome.</title>
        <authorList>
            <person name="Kono N."/>
            <person name="Arakawa K."/>
        </authorList>
    </citation>
    <scope>NUCLEOTIDE SEQUENCE [LARGE SCALE GENOMIC DNA]</scope>
</reference>
<evidence type="ECO:0000313" key="2">
    <source>
        <dbReference type="Proteomes" id="UP001054945"/>
    </source>
</evidence>
<dbReference type="AlphaFoldDB" id="A0AAV4VMI9"/>
<evidence type="ECO:0000313" key="1">
    <source>
        <dbReference type="EMBL" id="GIY71661.1"/>
    </source>
</evidence>
<dbReference type="EMBL" id="BPLR01014838">
    <property type="protein sequence ID" value="GIY71661.1"/>
    <property type="molecule type" value="Genomic_DNA"/>
</dbReference>
<protein>
    <submittedName>
        <fullName evidence="1">Uncharacterized protein</fullName>
    </submittedName>
</protein>
<organism evidence="1 2">
    <name type="scientific">Caerostris extrusa</name>
    <name type="common">Bark spider</name>
    <name type="synonym">Caerostris bankana</name>
    <dbReference type="NCBI Taxonomy" id="172846"/>
    <lineage>
        <taxon>Eukaryota</taxon>
        <taxon>Metazoa</taxon>
        <taxon>Ecdysozoa</taxon>
        <taxon>Arthropoda</taxon>
        <taxon>Chelicerata</taxon>
        <taxon>Arachnida</taxon>
        <taxon>Araneae</taxon>
        <taxon>Araneomorphae</taxon>
        <taxon>Entelegynae</taxon>
        <taxon>Araneoidea</taxon>
        <taxon>Araneidae</taxon>
        <taxon>Caerostris</taxon>
    </lineage>
</organism>
<dbReference type="Proteomes" id="UP001054945">
    <property type="component" value="Unassembled WGS sequence"/>
</dbReference>
<comment type="caution">
    <text evidence="1">The sequence shown here is derived from an EMBL/GenBank/DDBJ whole genome shotgun (WGS) entry which is preliminary data.</text>
</comment>